<comment type="similarity">
    <text evidence="1">Belongs to the bacterial/plant glucose-1-phosphate adenylyltransferase family.</text>
</comment>
<dbReference type="SUPFAM" id="SSF53448">
    <property type="entry name" value="Nucleotide-diphospho-sugar transferases"/>
    <property type="match status" value="1"/>
</dbReference>
<dbReference type="NCBIfam" id="TIGR02092">
    <property type="entry name" value="glgD"/>
    <property type="match status" value="1"/>
</dbReference>
<comment type="caution">
    <text evidence="5">The sequence shown here is derived from an EMBL/GenBank/DDBJ whole genome shotgun (WGS) entry which is preliminary data.</text>
</comment>
<dbReference type="InterPro" id="IPR011831">
    <property type="entry name" value="ADP-Glc_PPase"/>
</dbReference>
<dbReference type="SUPFAM" id="SSF51161">
    <property type="entry name" value="Trimeric LpxA-like enzymes"/>
    <property type="match status" value="1"/>
</dbReference>
<dbReference type="Pfam" id="PF24894">
    <property type="entry name" value="Hexapep_GlmU"/>
    <property type="match status" value="1"/>
</dbReference>
<dbReference type="Gene3D" id="3.90.550.10">
    <property type="entry name" value="Spore Coat Polysaccharide Biosynthesis Protein SpsA, Chain A"/>
    <property type="match status" value="1"/>
</dbReference>
<dbReference type="RefSeq" id="WP_044905925.1">
    <property type="nucleotide sequence ID" value="NZ_CAXULZ010000018.1"/>
</dbReference>
<dbReference type="Gene3D" id="2.160.10.10">
    <property type="entry name" value="Hexapeptide repeat proteins"/>
    <property type="match status" value="1"/>
</dbReference>
<keyword evidence="5" id="KW-0548">Nucleotidyltransferase</keyword>
<feature type="domain" description="Nucleotidyl transferase" evidence="3">
    <location>
        <begin position="28"/>
        <end position="210"/>
    </location>
</feature>
<dbReference type="PANTHER" id="PTHR43523:SF6">
    <property type="entry name" value="GLYCOGEN BIOSYNTHESIS PROTEIN GLGD"/>
    <property type="match status" value="1"/>
</dbReference>
<protein>
    <submittedName>
        <fullName evidence="5">Glucose-1-phosphate adenylyltransferase</fullName>
    </submittedName>
</protein>
<name>A0A099I6V7_CLOIN</name>
<proteinExistence type="inferred from homology"/>
<evidence type="ECO:0000259" key="3">
    <source>
        <dbReference type="Pfam" id="PF00483"/>
    </source>
</evidence>
<gene>
    <name evidence="5" type="ORF">CIAN88_13615</name>
</gene>
<feature type="domain" description="Glucose-1-phosphate adenylyltransferase/Bifunctional protein GlmU-like C-terminal hexapeptide" evidence="4">
    <location>
        <begin position="288"/>
        <end position="352"/>
    </location>
</feature>
<accession>A0A099I6V7</accession>
<sequence length="371" mass="41862">MCNAIGIVNYEGPNVQVKGMQDYRPVSAFSFLGRYRLVDFPISNLSNSGVNHIKVFVKTNPRSLLEHLGTGRHYNINSKRGKLHILPAKSMDENDFYSNDINSYMYNMQAIEDANYPYVVLTPSHFVFRQDFSALLDTHIESGADITMLYQNVDNAKESFVNCDVVNLNKQKGVLSLEKNRGNSKSRTISLETYILSKELFMDLVKKAANISSLYWFRDIVNDECAELDIRGVAHRGFVACINDFKSYYNANMDLLDYDKAMDLFHTDWPVYTRTNDSCPTQYYAGVTVKNSMVSNGCLVEGDIENSVIGRGAIIKKGAVVKNCVILPGAMIGEDVHIENVVVDKKARIVRKKELLGLADTPLYVKRNDKI</sequence>
<dbReference type="InterPro" id="IPR011004">
    <property type="entry name" value="Trimer_LpxA-like_sf"/>
</dbReference>
<dbReference type="EMBL" id="JQIF01000058">
    <property type="protein sequence ID" value="KGJ52618.1"/>
    <property type="molecule type" value="Genomic_DNA"/>
</dbReference>
<keyword evidence="2" id="KW-0320">Glycogen biosynthesis</keyword>
<dbReference type="GO" id="GO:0005978">
    <property type="term" value="P:glycogen biosynthetic process"/>
    <property type="evidence" value="ECO:0007669"/>
    <property type="project" value="UniProtKB-KW"/>
</dbReference>
<dbReference type="InterPro" id="IPR056818">
    <property type="entry name" value="GlmU/GlgC-like_hexapep"/>
</dbReference>
<dbReference type="CDD" id="cd04651">
    <property type="entry name" value="LbH_G1P_AT_C"/>
    <property type="match status" value="1"/>
</dbReference>
<dbReference type="Pfam" id="PF00483">
    <property type="entry name" value="NTP_transferase"/>
    <property type="match status" value="1"/>
</dbReference>
<dbReference type="InterPro" id="IPR029044">
    <property type="entry name" value="Nucleotide-diphossugar_trans"/>
</dbReference>
<organism evidence="5 6">
    <name type="scientific">Clostridium innocuum</name>
    <dbReference type="NCBI Taxonomy" id="1522"/>
    <lineage>
        <taxon>Bacteria</taxon>
        <taxon>Bacillati</taxon>
        <taxon>Bacillota</taxon>
        <taxon>Clostridia</taxon>
        <taxon>Eubacteriales</taxon>
        <taxon>Clostridiaceae</taxon>
        <taxon>Clostridium</taxon>
    </lineage>
</organism>
<evidence type="ECO:0000313" key="5">
    <source>
        <dbReference type="EMBL" id="KGJ52618.1"/>
    </source>
</evidence>
<dbReference type="AlphaFoldDB" id="A0A099I6V7"/>
<evidence type="ECO:0000313" key="6">
    <source>
        <dbReference type="Proteomes" id="UP000030008"/>
    </source>
</evidence>
<dbReference type="PANTHER" id="PTHR43523">
    <property type="entry name" value="GLUCOSE-1-PHOSPHATE ADENYLYLTRANSFERASE-RELATED"/>
    <property type="match status" value="1"/>
</dbReference>
<keyword evidence="5" id="KW-0808">Transferase</keyword>
<evidence type="ECO:0000256" key="1">
    <source>
        <dbReference type="ARBA" id="ARBA00010443"/>
    </source>
</evidence>
<dbReference type="InterPro" id="IPR011832">
    <property type="entry name" value="GlgDAde_trans"/>
</dbReference>
<evidence type="ECO:0000256" key="2">
    <source>
        <dbReference type="ARBA" id="ARBA00023056"/>
    </source>
</evidence>
<evidence type="ECO:0000259" key="4">
    <source>
        <dbReference type="Pfam" id="PF24894"/>
    </source>
</evidence>
<dbReference type="GO" id="GO:0008878">
    <property type="term" value="F:glucose-1-phosphate adenylyltransferase activity"/>
    <property type="evidence" value="ECO:0007669"/>
    <property type="project" value="InterPro"/>
</dbReference>
<reference evidence="5 6" key="1">
    <citation type="submission" date="2014-08" db="EMBL/GenBank/DDBJ databases">
        <title>Clostridium innocuum, an unnegligible vancomycin-resistant pathogen causing extra-intestinal infections.</title>
        <authorList>
            <person name="Feng Y."/>
            <person name="Chiu C.-H."/>
        </authorList>
    </citation>
    <scope>NUCLEOTIDE SEQUENCE [LARGE SCALE GENOMIC DNA]</scope>
    <source>
        <strain evidence="5 6">AN88</strain>
    </source>
</reference>
<dbReference type="Proteomes" id="UP000030008">
    <property type="component" value="Unassembled WGS sequence"/>
</dbReference>
<dbReference type="InterPro" id="IPR005835">
    <property type="entry name" value="NTP_transferase_dom"/>
</dbReference>